<accession>A0A1J0W227</accession>
<feature type="DNA-binding region" description="OmpR/PhoB-type" evidence="3">
    <location>
        <begin position="1"/>
        <end position="94"/>
    </location>
</feature>
<dbReference type="Gene3D" id="1.10.10.10">
    <property type="entry name" value="Winged helix-like DNA-binding domain superfamily/Winged helix DNA-binding domain"/>
    <property type="match status" value="1"/>
</dbReference>
<dbReference type="InterPro" id="IPR016032">
    <property type="entry name" value="Sig_transdc_resp-reg_C-effctor"/>
</dbReference>
<dbReference type="CDD" id="cd15831">
    <property type="entry name" value="BTAD"/>
    <property type="match status" value="1"/>
</dbReference>
<gene>
    <name evidence="5" type="ORF">BOX37_15750</name>
</gene>
<evidence type="ECO:0000313" key="5">
    <source>
        <dbReference type="EMBL" id="APE38384.1"/>
    </source>
</evidence>
<evidence type="ECO:0000259" key="4">
    <source>
        <dbReference type="PROSITE" id="PS51755"/>
    </source>
</evidence>
<dbReference type="EMBL" id="CP018082">
    <property type="protein sequence ID" value="APE38384.1"/>
    <property type="molecule type" value="Genomic_DNA"/>
</dbReference>
<dbReference type="PANTHER" id="PTHR47691:SF3">
    <property type="entry name" value="HTH-TYPE TRANSCRIPTIONAL REGULATOR RV0890C-RELATED"/>
    <property type="match status" value="1"/>
</dbReference>
<reference evidence="5" key="1">
    <citation type="submission" date="2016-11" db="EMBL/GenBank/DDBJ databases">
        <authorList>
            <person name="Jaros S."/>
            <person name="Januszkiewicz K."/>
            <person name="Wedrychowicz H."/>
        </authorList>
    </citation>
    <scope>NUCLEOTIDE SEQUENCE [LARGE SCALE GENOMIC DNA]</scope>
    <source>
        <strain evidence="5">Y48</strain>
    </source>
</reference>
<dbReference type="Gene3D" id="1.25.40.10">
    <property type="entry name" value="Tetratricopeptide repeat domain"/>
    <property type="match status" value="1"/>
</dbReference>
<evidence type="ECO:0000256" key="2">
    <source>
        <dbReference type="ARBA" id="ARBA00023125"/>
    </source>
</evidence>
<dbReference type="SUPFAM" id="SSF46894">
    <property type="entry name" value="C-terminal effector domain of the bipartite response regulators"/>
    <property type="match status" value="1"/>
</dbReference>
<dbReference type="GO" id="GO:0003677">
    <property type="term" value="F:DNA binding"/>
    <property type="evidence" value="ECO:0007669"/>
    <property type="project" value="UniProtKB-UniRule"/>
</dbReference>
<dbReference type="InterPro" id="IPR001867">
    <property type="entry name" value="OmpR/PhoB-type_DNA-bd"/>
</dbReference>
<name>A0A1J0W227_9NOCA</name>
<dbReference type="InterPro" id="IPR005158">
    <property type="entry name" value="BTAD"/>
</dbReference>
<dbReference type="Pfam" id="PF03704">
    <property type="entry name" value="BTAD"/>
    <property type="match status" value="1"/>
</dbReference>
<dbReference type="SMART" id="SM01043">
    <property type="entry name" value="BTAD"/>
    <property type="match status" value="1"/>
</dbReference>
<comment type="similarity">
    <text evidence="1">Belongs to the AfsR/DnrI/RedD regulatory family.</text>
</comment>
<dbReference type="SUPFAM" id="SSF48452">
    <property type="entry name" value="TPR-like"/>
    <property type="match status" value="1"/>
</dbReference>
<evidence type="ECO:0000256" key="3">
    <source>
        <dbReference type="PROSITE-ProRule" id="PRU01091"/>
    </source>
</evidence>
<evidence type="ECO:0000256" key="1">
    <source>
        <dbReference type="ARBA" id="ARBA00005820"/>
    </source>
</evidence>
<organism evidence="5 6">
    <name type="scientific">Nocardia mangyaensis</name>
    <dbReference type="NCBI Taxonomy" id="2213200"/>
    <lineage>
        <taxon>Bacteria</taxon>
        <taxon>Bacillati</taxon>
        <taxon>Actinomycetota</taxon>
        <taxon>Actinomycetes</taxon>
        <taxon>Mycobacteriales</taxon>
        <taxon>Nocardiaceae</taxon>
        <taxon>Nocardia</taxon>
    </lineage>
</organism>
<dbReference type="PANTHER" id="PTHR47691">
    <property type="entry name" value="REGULATOR-RELATED"/>
    <property type="match status" value="1"/>
</dbReference>
<keyword evidence="6" id="KW-1185">Reference proteome</keyword>
<dbReference type="PRINTS" id="PR00364">
    <property type="entry name" value="DISEASERSIST"/>
</dbReference>
<dbReference type="KEGG" id="nsl:BOX37_15750"/>
<dbReference type="SMART" id="SM00862">
    <property type="entry name" value="Trans_reg_C"/>
    <property type="match status" value="1"/>
</dbReference>
<keyword evidence="2 3" id="KW-0238">DNA-binding</keyword>
<proteinExistence type="inferred from homology"/>
<protein>
    <submittedName>
        <fullName evidence="5">SARP family transcriptional regulator</fullName>
    </submittedName>
</protein>
<dbReference type="GO" id="GO:0000160">
    <property type="term" value="P:phosphorelay signal transduction system"/>
    <property type="evidence" value="ECO:0007669"/>
    <property type="project" value="InterPro"/>
</dbReference>
<dbReference type="Gene3D" id="3.40.50.300">
    <property type="entry name" value="P-loop containing nucleotide triphosphate hydrolases"/>
    <property type="match status" value="1"/>
</dbReference>
<dbReference type="SUPFAM" id="SSF52540">
    <property type="entry name" value="P-loop containing nucleoside triphosphate hydrolases"/>
    <property type="match status" value="1"/>
</dbReference>
<dbReference type="Proteomes" id="UP000183810">
    <property type="component" value="Chromosome"/>
</dbReference>
<dbReference type="InterPro" id="IPR027417">
    <property type="entry name" value="P-loop_NTPase"/>
</dbReference>
<sequence>MKSGRFRIDVLGPLRARTLDGVEVTPGGTLPRKLLSLLILRRGRTVTADAAIELLWPTGGPTDPVAALHNQIARLRRVLPDLITSVPDGYCLDPHKVDVEADELTDALANPTVENTRTVERILDRWRGPAYQDLEDYPDAAPDLAHWEELRTRACEYSAEHRLTRGDTDGLAAHLRALVDQHPLRERPRALLMDVLVATDRHADALRIYDEFRRLLADELGIDPSPELAAAHRRILDSAGMAQWSPESRLPLPPTSLIGRDEMLTELVALTRECRLLTLAGPGGVGKTRLLLELGHRLAVARPEIPVMLCELGRVETATLNEALAAGLRIDQRPGVPLVERVAAVVGGAEVMVLLDNCEHVLGPIAGFVEQLMARCAGVRVVTTSRERLRAAGEHVRPVPPLPADGPDSAAVRLFLERARAVGVVEGDAARQVAGIVARLDGLPLAIELAAARMYSHDLAEIAAGLEQPFEFLSAGYRTSIRHGSLSAAVAWSFTLLDERRRRVFTELSAFTESFEVAAAAAICELPVTEVAELLTQLVEGSLVMRYPGRRYVLLETLRAFGREQLRAEGRETIVDGRHAHFTVVWVEQANQRLALSGSSAIREIDDHVGELHRALDWLLAHGEPREAGRIVAALSDYGLLRLRPDVLGWADQVLAAAPEDIGQVAAQVWAVAAYAAWMVGDIDESGRRARRSIECADLAADSLPARVFGANGVYELFAGRLAESARWYDRAAERADAVGDRAYRLIPQGTAIMVRGYAHDPDAPGLAAELIAETGDNTSPYAAYAWYCAGEAILDTDPELARERLETALHIAELTATTFVTGVAGASKASLDVRAGRYDGAASTYPRLIRHWRRAGMWATQWVMLRSIAHLLEGLGRPEDAALLEGAIRAAPIGQRPSGADGTAMDELAARLRAALGDERYETARRRGAAMDGDNLIEYVSSAL</sequence>
<dbReference type="RefSeq" id="WP_071931554.1">
    <property type="nucleotide sequence ID" value="NZ_CP018082.1"/>
</dbReference>
<evidence type="ECO:0000313" key="6">
    <source>
        <dbReference type="Proteomes" id="UP000183810"/>
    </source>
</evidence>
<dbReference type="GO" id="GO:0006355">
    <property type="term" value="P:regulation of DNA-templated transcription"/>
    <property type="evidence" value="ECO:0007669"/>
    <property type="project" value="InterPro"/>
</dbReference>
<dbReference type="InterPro" id="IPR036388">
    <property type="entry name" value="WH-like_DNA-bd_sf"/>
</dbReference>
<dbReference type="AlphaFoldDB" id="A0A1J0W227"/>
<feature type="domain" description="OmpR/PhoB-type" evidence="4">
    <location>
        <begin position="1"/>
        <end position="94"/>
    </location>
</feature>
<dbReference type="PROSITE" id="PS51755">
    <property type="entry name" value="OMPR_PHOB"/>
    <property type="match status" value="1"/>
</dbReference>
<dbReference type="InterPro" id="IPR011990">
    <property type="entry name" value="TPR-like_helical_dom_sf"/>
</dbReference>